<name>A0A1R0H865_9FUNG</name>
<dbReference type="STRING" id="133383.A0A1R0H865"/>
<gene>
    <name evidence="1" type="ORF">AYI68_g438</name>
</gene>
<reference evidence="1 2" key="1">
    <citation type="journal article" date="2016" name="Mol. Biol. Evol.">
        <title>Genome-Wide Survey of Gut Fungi (Harpellales) Reveals the First Horizontally Transferred Ubiquitin Gene from a Mosquito Host.</title>
        <authorList>
            <person name="Wang Y."/>
            <person name="White M.M."/>
            <person name="Kvist S."/>
            <person name="Moncalvo J.M."/>
        </authorList>
    </citation>
    <scope>NUCLEOTIDE SEQUENCE [LARGE SCALE GENOMIC DNA]</scope>
    <source>
        <strain evidence="1 2">ALG-7-W6</strain>
    </source>
</reference>
<evidence type="ECO:0000313" key="1">
    <source>
        <dbReference type="EMBL" id="OLY85370.1"/>
    </source>
</evidence>
<organism evidence="1 2">
    <name type="scientific">Smittium mucronatum</name>
    <dbReference type="NCBI Taxonomy" id="133383"/>
    <lineage>
        <taxon>Eukaryota</taxon>
        <taxon>Fungi</taxon>
        <taxon>Fungi incertae sedis</taxon>
        <taxon>Zoopagomycota</taxon>
        <taxon>Kickxellomycotina</taxon>
        <taxon>Harpellomycetes</taxon>
        <taxon>Harpellales</taxon>
        <taxon>Legeriomycetaceae</taxon>
        <taxon>Smittium</taxon>
    </lineage>
</organism>
<evidence type="ECO:0000313" key="2">
    <source>
        <dbReference type="Proteomes" id="UP000187455"/>
    </source>
</evidence>
<protein>
    <submittedName>
        <fullName evidence="1">Uncharacterized protein</fullName>
    </submittedName>
</protein>
<accession>A0A1R0H865</accession>
<proteinExistence type="predicted"/>
<sequence>MIGELIDIHQLVFIKNGENFIDILAEKILFENSSINLNEKNGYIIIIDQEKDYNTAHLGYLFHCLEKFGVQIIYKISE</sequence>
<dbReference type="Proteomes" id="UP000187455">
    <property type="component" value="Unassembled WGS sequence"/>
</dbReference>
<dbReference type="AlphaFoldDB" id="A0A1R0H865"/>
<comment type="caution">
    <text evidence="1">The sequence shown here is derived from an EMBL/GenBank/DDBJ whole genome shotgun (WGS) entry which is preliminary data.</text>
</comment>
<keyword evidence="2" id="KW-1185">Reference proteome</keyword>
<dbReference type="EMBL" id="LSSL01000127">
    <property type="protein sequence ID" value="OLY85370.1"/>
    <property type="molecule type" value="Genomic_DNA"/>
</dbReference>